<keyword evidence="5" id="KW-0804">Transcription</keyword>
<keyword evidence="1" id="KW-0479">Metal-binding</keyword>
<feature type="compositionally biased region" description="Polar residues" evidence="6">
    <location>
        <begin position="108"/>
        <end position="137"/>
    </location>
</feature>
<dbReference type="GO" id="GO:0008270">
    <property type="term" value="F:zinc ion binding"/>
    <property type="evidence" value="ECO:0007669"/>
    <property type="project" value="UniProtKB-KW"/>
</dbReference>
<dbReference type="InterPro" id="IPR011011">
    <property type="entry name" value="Znf_FYVE_PHD"/>
</dbReference>
<keyword evidence="2" id="KW-0863">Zinc-finger</keyword>
<feature type="compositionally biased region" description="Low complexity" evidence="6">
    <location>
        <begin position="138"/>
        <end position="147"/>
    </location>
</feature>
<feature type="compositionally biased region" description="Acidic residues" evidence="6">
    <location>
        <begin position="28"/>
        <end position="42"/>
    </location>
</feature>
<feature type="compositionally biased region" description="Basic and acidic residues" evidence="6">
    <location>
        <begin position="235"/>
        <end position="271"/>
    </location>
</feature>
<dbReference type="InterPro" id="IPR013083">
    <property type="entry name" value="Znf_RING/FYVE/PHD"/>
</dbReference>
<dbReference type="InterPro" id="IPR049914">
    <property type="entry name" value="PHD1-3/5-6"/>
</dbReference>
<feature type="region of interest" description="Disordered" evidence="6">
    <location>
        <begin position="560"/>
        <end position="611"/>
    </location>
</feature>
<evidence type="ECO:0000256" key="5">
    <source>
        <dbReference type="ARBA" id="ARBA00023163"/>
    </source>
</evidence>
<feature type="region of interest" description="Disordered" evidence="6">
    <location>
        <begin position="101"/>
        <end position="187"/>
    </location>
</feature>
<evidence type="ECO:0000259" key="7">
    <source>
        <dbReference type="Pfam" id="PF23121"/>
    </source>
</evidence>
<feature type="region of interest" description="Disordered" evidence="6">
    <location>
        <begin position="226"/>
        <end position="271"/>
    </location>
</feature>
<evidence type="ECO:0000256" key="6">
    <source>
        <dbReference type="SAM" id="MobiDB-lite"/>
    </source>
</evidence>
<accession>A0A328E531</accession>
<keyword evidence="4" id="KW-0805">Transcription regulation</keyword>
<dbReference type="SUPFAM" id="SSF57903">
    <property type="entry name" value="FYVE/PHD zinc finger"/>
    <property type="match status" value="1"/>
</dbReference>
<protein>
    <recommendedName>
        <fullName evidence="7">AIPP2-like SPOC-like domain-containing protein</fullName>
    </recommendedName>
</protein>
<evidence type="ECO:0000313" key="8">
    <source>
        <dbReference type="EMBL" id="RAL51553.1"/>
    </source>
</evidence>
<proteinExistence type="predicted"/>
<dbReference type="AlphaFoldDB" id="A0A328E531"/>
<dbReference type="GO" id="GO:0034244">
    <property type="term" value="P:negative regulation of transcription elongation by RNA polymerase II"/>
    <property type="evidence" value="ECO:0007669"/>
    <property type="project" value="InterPro"/>
</dbReference>
<name>A0A328E531_9ASTE</name>
<evidence type="ECO:0000256" key="1">
    <source>
        <dbReference type="ARBA" id="ARBA00022723"/>
    </source>
</evidence>
<evidence type="ECO:0000256" key="2">
    <source>
        <dbReference type="ARBA" id="ARBA00022771"/>
    </source>
</evidence>
<keyword evidence="9" id="KW-1185">Reference proteome</keyword>
<feature type="domain" description="AIPP2-like SPOC-like" evidence="7">
    <location>
        <begin position="408"/>
        <end position="539"/>
    </location>
</feature>
<feature type="compositionally biased region" description="Low complexity" evidence="6">
    <location>
        <begin position="165"/>
        <end position="179"/>
    </location>
</feature>
<dbReference type="PANTHER" id="PTHR33304:SF9">
    <property type="entry name" value="RING_FYVE_PHD ZINC FINGER SUPERFAMILY PROTEIN"/>
    <property type="match status" value="1"/>
</dbReference>
<evidence type="ECO:0000256" key="3">
    <source>
        <dbReference type="ARBA" id="ARBA00022833"/>
    </source>
</evidence>
<gene>
    <name evidence="8" type="ORF">DM860_011055</name>
</gene>
<dbReference type="PANTHER" id="PTHR33304">
    <property type="match status" value="1"/>
</dbReference>
<feature type="region of interest" description="Disordered" evidence="6">
    <location>
        <begin position="1"/>
        <end position="42"/>
    </location>
</feature>
<feature type="compositionally biased region" description="Polar residues" evidence="6">
    <location>
        <begin position="1"/>
        <end position="18"/>
    </location>
</feature>
<dbReference type="Gene3D" id="3.30.40.10">
    <property type="entry name" value="Zinc/RING finger domain, C3HC4 (zinc finger)"/>
    <property type="match status" value="1"/>
</dbReference>
<evidence type="ECO:0000256" key="4">
    <source>
        <dbReference type="ARBA" id="ARBA00023015"/>
    </source>
</evidence>
<reference evidence="8 9" key="1">
    <citation type="submission" date="2018-06" db="EMBL/GenBank/DDBJ databases">
        <title>The Genome of Cuscuta australis (Dodder) Provides Insight into the Evolution of Plant Parasitism.</title>
        <authorList>
            <person name="Liu H."/>
        </authorList>
    </citation>
    <scope>NUCLEOTIDE SEQUENCE [LARGE SCALE GENOMIC DNA]</scope>
    <source>
        <strain evidence="9">cv. Yunnan</strain>
        <tissue evidence="8">Vines</tissue>
    </source>
</reference>
<dbReference type="EMBL" id="NQVE01000050">
    <property type="protein sequence ID" value="RAL51553.1"/>
    <property type="molecule type" value="Genomic_DNA"/>
</dbReference>
<dbReference type="Pfam" id="PF23121">
    <property type="entry name" value="SPOC_AIPP2"/>
    <property type="match status" value="1"/>
</dbReference>
<evidence type="ECO:0000313" key="9">
    <source>
        <dbReference type="Proteomes" id="UP000249390"/>
    </source>
</evidence>
<dbReference type="InterPro" id="IPR056280">
    <property type="entry name" value="AIPP2-like_SPOC"/>
</dbReference>
<dbReference type="Proteomes" id="UP000249390">
    <property type="component" value="Unassembled WGS sequence"/>
</dbReference>
<keyword evidence="3" id="KW-0862">Zinc</keyword>
<comment type="caution">
    <text evidence="8">The sequence shown here is derived from an EMBL/GenBank/DDBJ whole genome shotgun (WGS) entry which is preliminary data.</text>
</comment>
<organism evidence="8 9">
    <name type="scientific">Cuscuta australis</name>
    <dbReference type="NCBI Taxonomy" id="267555"/>
    <lineage>
        <taxon>Eukaryota</taxon>
        <taxon>Viridiplantae</taxon>
        <taxon>Streptophyta</taxon>
        <taxon>Embryophyta</taxon>
        <taxon>Tracheophyta</taxon>
        <taxon>Spermatophyta</taxon>
        <taxon>Magnoliopsida</taxon>
        <taxon>eudicotyledons</taxon>
        <taxon>Gunneridae</taxon>
        <taxon>Pentapetalae</taxon>
        <taxon>asterids</taxon>
        <taxon>lamiids</taxon>
        <taxon>Solanales</taxon>
        <taxon>Convolvulaceae</taxon>
        <taxon>Cuscuteae</taxon>
        <taxon>Cuscuta</taxon>
        <taxon>Cuscuta subgen. Grammica</taxon>
        <taxon>Cuscuta sect. Cleistogrammica</taxon>
    </lineage>
</organism>
<feature type="compositionally biased region" description="Basic and acidic residues" evidence="6">
    <location>
        <begin position="585"/>
        <end position="596"/>
    </location>
</feature>
<sequence length="611" mass="67310">MTTETTDLLGTSDVSMASSMEKPKTSDDPDPMEGSDDSNDEEHDVKVCDICGDAGQEDLLAVCCKCTDGAEHTYCMREMLEEVPEGDWLCEECKWEQDMKSQKRSDTCEVTNEISSAPTSQGLKSFSGSPKSQRTAVSSLSRGSSFKSSDKGKAKIHPLFAGTFPKSNSSSSRIGSPRIKPVDGVFPSKRKLVKESVSTHSKEGSISSMGKLLSLKTTSSSCSGGAELIVQTPRLSHDEDTKSPRFSHYEDTKRQRYTKEDRSFERKSSLGPERKVNEEVLDYGENSLAKAVISYSDEEKSGQAAIPKEDRPVVDAPVVNRPVVDAHAAKNSGETMNSTCDLKAAIEAAMLKKPGICRKSKANTGSDHQKRSFKCSLDILRAESLRSVDKLAISILVKTAIPKHQFIWRGEFEVRKSGNALDLCDGIQAHLSSCASPRVVEEVRKFPCKVLLNEVTRLSTWPLHFHEFGVREDNIALFFFAKDLRSYEKSYKVLLGNLMKHDLALQCNFGGIELLIFPSNQLPENFQRWNMMFFLWGVFRGKKGNSSQYVHCENPAVQVSEPASSSKEVDEAAAGATVASSSKETVNRIESNHKSADVGTTPDSMDIDTMP</sequence>
<dbReference type="GO" id="GO:0140566">
    <property type="term" value="F:histone reader activity"/>
    <property type="evidence" value="ECO:0007669"/>
    <property type="project" value="InterPro"/>
</dbReference>